<name>A0A1G9YZZ8_9PSEU</name>
<reference evidence="2" key="1">
    <citation type="submission" date="2016-10" db="EMBL/GenBank/DDBJ databases">
        <authorList>
            <person name="Varghese N."/>
            <person name="Submissions S."/>
        </authorList>
    </citation>
    <scope>NUCLEOTIDE SEQUENCE [LARGE SCALE GENOMIC DNA]</scope>
    <source>
        <strain evidence="2">DSM 44796</strain>
    </source>
</reference>
<dbReference type="RefSeq" id="WP_090015141.1">
    <property type="nucleotide sequence ID" value="NZ_FNET01000036.1"/>
</dbReference>
<evidence type="ECO:0000313" key="2">
    <source>
        <dbReference type="Proteomes" id="UP000199682"/>
    </source>
</evidence>
<accession>A0A1G9YZZ8</accession>
<dbReference type="Proteomes" id="UP000199682">
    <property type="component" value="Unassembled WGS sequence"/>
</dbReference>
<dbReference type="AlphaFoldDB" id="A0A1G9YZZ8"/>
<proteinExistence type="predicted"/>
<gene>
    <name evidence="1" type="ORF">SAMN04488074_13649</name>
</gene>
<protein>
    <submittedName>
        <fullName evidence="1">Uncharacterized protein</fullName>
    </submittedName>
</protein>
<sequence length="98" mass="10669">MSGRVLGALAARHDLGEANTLEEAVLAHLGPTADAHDVEAIVNEYLEALNAVLDPVGLYIEDDEVFADGRVDVEDVNTEIDDAFFRVDLAVIAARHWR</sequence>
<dbReference type="EMBL" id="FNET01000036">
    <property type="protein sequence ID" value="SDN14729.1"/>
    <property type="molecule type" value="Genomic_DNA"/>
</dbReference>
<evidence type="ECO:0000313" key="1">
    <source>
        <dbReference type="EMBL" id="SDN14729.1"/>
    </source>
</evidence>
<organism evidence="1 2">
    <name type="scientific">Lentzea albidocapillata subsp. violacea</name>
    <dbReference type="NCBI Taxonomy" id="128104"/>
    <lineage>
        <taxon>Bacteria</taxon>
        <taxon>Bacillati</taxon>
        <taxon>Actinomycetota</taxon>
        <taxon>Actinomycetes</taxon>
        <taxon>Pseudonocardiales</taxon>
        <taxon>Pseudonocardiaceae</taxon>
        <taxon>Lentzea</taxon>
    </lineage>
</organism>